<organism evidence="1">
    <name type="scientific">Arundo donax</name>
    <name type="common">Giant reed</name>
    <name type="synonym">Donax arundinaceus</name>
    <dbReference type="NCBI Taxonomy" id="35708"/>
    <lineage>
        <taxon>Eukaryota</taxon>
        <taxon>Viridiplantae</taxon>
        <taxon>Streptophyta</taxon>
        <taxon>Embryophyta</taxon>
        <taxon>Tracheophyta</taxon>
        <taxon>Spermatophyta</taxon>
        <taxon>Magnoliopsida</taxon>
        <taxon>Liliopsida</taxon>
        <taxon>Poales</taxon>
        <taxon>Poaceae</taxon>
        <taxon>PACMAD clade</taxon>
        <taxon>Arundinoideae</taxon>
        <taxon>Arundineae</taxon>
        <taxon>Arundo</taxon>
    </lineage>
</organism>
<dbReference type="EMBL" id="GBRH01211511">
    <property type="protein sequence ID" value="JAD86384.1"/>
    <property type="molecule type" value="Transcribed_RNA"/>
</dbReference>
<dbReference type="AlphaFoldDB" id="A0A0A9DCR8"/>
<reference evidence="1" key="1">
    <citation type="submission" date="2014-09" db="EMBL/GenBank/DDBJ databases">
        <authorList>
            <person name="Magalhaes I.L.F."/>
            <person name="Oliveira U."/>
            <person name="Santos F.R."/>
            <person name="Vidigal T.H.D.A."/>
            <person name="Brescovit A.D."/>
            <person name="Santos A.J."/>
        </authorList>
    </citation>
    <scope>NUCLEOTIDE SEQUENCE</scope>
    <source>
        <tissue evidence="1">Shoot tissue taken approximately 20 cm above the soil surface</tissue>
    </source>
</reference>
<reference evidence="1" key="2">
    <citation type="journal article" date="2015" name="Data Brief">
        <title>Shoot transcriptome of the giant reed, Arundo donax.</title>
        <authorList>
            <person name="Barrero R.A."/>
            <person name="Guerrero F.D."/>
            <person name="Moolhuijzen P."/>
            <person name="Goolsby J.A."/>
            <person name="Tidwell J."/>
            <person name="Bellgard S.E."/>
            <person name="Bellgard M.I."/>
        </authorList>
    </citation>
    <scope>NUCLEOTIDE SEQUENCE</scope>
    <source>
        <tissue evidence="1">Shoot tissue taken approximately 20 cm above the soil surface</tissue>
    </source>
</reference>
<sequence length="44" mass="5051">MLDADYYLPSYRLINISVVRSEIKHLSTMSSFYVTHTQELAGSI</sequence>
<proteinExistence type="predicted"/>
<evidence type="ECO:0000313" key="1">
    <source>
        <dbReference type="EMBL" id="JAD86384.1"/>
    </source>
</evidence>
<name>A0A0A9DCR8_ARUDO</name>
<protein>
    <submittedName>
        <fullName evidence="1">Uncharacterized protein</fullName>
    </submittedName>
</protein>
<accession>A0A0A9DCR8</accession>